<organism evidence="3 4">
    <name type="scientific">Pseudooceanicola nitratireducens</name>
    <dbReference type="NCBI Taxonomy" id="517719"/>
    <lineage>
        <taxon>Bacteria</taxon>
        <taxon>Pseudomonadati</taxon>
        <taxon>Pseudomonadota</taxon>
        <taxon>Alphaproteobacteria</taxon>
        <taxon>Rhodobacterales</taxon>
        <taxon>Paracoccaceae</taxon>
        <taxon>Pseudooceanicola</taxon>
    </lineage>
</organism>
<dbReference type="STRING" id="517719.SAMN05421762_1182"/>
<evidence type="ECO:0000313" key="3">
    <source>
        <dbReference type="EMBL" id="SFC51744.1"/>
    </source>
</evidence>
<evidence type="ECO:0000256" key="1">
    <source>
        <dbReference type="ARBA" id="ARBA00034120"/>
    </source>
</evidence>
<dbReference type="Pfam" id="PF00078">
    <property type="entry name" value="RVT_1"/>
    <property type="match status" value="1"/>
</dbReference>
<dbReference type="PROSITE" id="PS50878">
    <property type="entry name" value="RT_POL"/>
    <property type="match status" value="1"/>
</dbReference>
<keyword evidence="3" id="KW-0695">RNA-directed DNA polymerase</keyword>
<sequence>MEKVLEKEIVAEAKRRLGRYEDRLRYREKYLERVQKRTGVRVTSPTVRKPRIWSHHKQFHPAYCLSHARFLARSIVRSVRLDQYNPIPSFRFSFRKPTGSLRHVDVFSIPDAALAKLLSEAMRERNQKVFSATSFAYMSSKNSLDAVFRLKQYLKSDKVYISKYDFSDYFGSISTGFIEEKVLSSGDFLLTKFEERVVRSYLGHEYIKRDGTSGRRSMGTPQGNSVSLFVANAVGHHLDSSLDKLSGNYIRYADDSVLVNYSYEDAIGAISAYRDFSRDTGVTVNQVKTTGVSIFSQRDEEMRTVSKMDFLGYQFSEGGATISNAGVERIKKRCAQILYESLILYPERHKSLNCKRIDGNRLDWDFVSSIHRLRSYINGPYSNAQLQDFLDGRKRIKALSGCVSYYCLVDSITDFSNLDGWLVWAIKRALTKRAKLIKKYCGNANWTELTSQELISGSWFDRDKFDYDVSLPSFVLALRASKKCWAQHGALGVEKPDDGSSG</sequence>
<evidence type="ECO:0000259" key="2">
    <source>
        <dbReference type="PROSITE" id="PS50878"/>
    </source>
</evidence>
<reference evidence="3 4" key="1">
    <citation type="submission" date="2016-10" db="EMBL/GenBank/DDBJ databases">
        <authorList>
            <person name="de Groot N.N."/>
        </authorList>
    </citation>
    <scope>NUCLEOTIDE SEQUENCE [LARGE SCALE GENOMIC DNA]</scope>
    <source>
        <strain evidence="3 4">DSM 29619</strain>
    </source>
</reference>
<keyword evidence="3" id="KW-0548">Nucleotidyltransferase</keyword>
<comment type="similarity">
    <text evidence="1">Belongs to the bacterial reverse transcriptase family.</text>
</comment>
<dbReference type="GO" id="GO:0003964">
    <property type="term" value="F:RNA-directed DNA polymerase activity"/>
    <property type="evidence" value="ECO:0007669"/>
    <property type="project" value="UniProtKB-KW"/>
</dbReference>
<dbReference type="InterPro" id="IPR051083">
    <property type="entry name" value="GrpII_Intron_Splice-Mob/Def"/>
</dbReference>
<dbReference type="InterPro" id="IPR043502">
    <property type="entry name" value="DNA/RNA_pol_sf"/>
</dbReference>
<proteinExistence type="inferred from homology"/>
<gene>
    <name evidence="3" type="ORF">SAMN05421762_1182</name>
</gene>
<dbReference type="PANTHER" id="PTHR34047">
    <property type="entry name" value="NUCLEAR INTRON MATURASE 1, MITOCHONDRIAL-RELATED"/>
    <property type="match status" value="1"/>
</dbReference>
<dbReference type="EMBL" id="FOLX01000001">
    <property type="protein sequence ID" value="SFC51744.1"/>
    <property type="molecule type" value="Genomic_DNA"/>
</dbReference>
<dbReference type="SUPFAM" id="SSF56672">
    <property type="entry name" value="DNA/RNA polymerases"/>
    <property type="match status" value="1"/>
</dbReference>
<protein>
    <submittedName>
        <fullName evidence="3">Reverse transcriptase (RNA-dependent DNA polymerase)</fullName>
    </submittedName>
</protein>
<dbReference type="PANTHER" id="PTHR34047:SF8">
    <property type="entry name" value="PROTEIN YKFC"/>
    <property type="match status" value="1"/>
</dbReference>
<name>A0A1I1JT41_9RHOB</name>
<feature type="domain" description="Reverse transcriptase" evidence="2">
    <location>
        <begin position="75"/>
        <end position="315"/>
    </location>
</feature>
<dbReference type="AlphaFoldDB" id="A0A1I1JT41"/>
<keyword evidence="4" id="KW-1185">Reference proteome</keyword>
<dbReference type="RefSeq" id="WP_170848718.1">
    <property type="nucleotide sequence ID" value="NZ_FNZG01000003.1"/>
</dbReference>
<keyword evidence="3" id="KW-0808">Transferase</keyword>
<dbReference type="InterPro" id="IPR000477">
    <property type="entry name" value="RT_dom"/>
</dbReference>
<evidence type="ECO:0000313" key="4">
    <source>
        <dbReference type="Proteomes" id="UP000231644"/>
    </source>
</evidence>
<accession>A0A1I1JT41</accession>
<dbReference type="Proteomes" id="UP000231644">
    <property type="component" value="Unassembled WGS sequence"/>
</dbReference>